<dbReference type="Proteomes" id="UP000033202">
    <property type="component" value="Unassembled WGS sequence"/>
</dbReference>
<name>A0A0E9MM84_9SPHN</name>
<dbReference type="Pfam" id="PF12802">
    <property type="entry name" value="MarR_2"/>
    <property type="match status" value="1"/>
</dbReference>
<dbReference type="InterPro" id="IPR000835">
    <property type="entry name" value="HTH_MarR-typ"/>
</dbReference>
<dbReference type="InterPro" id="IPR036390">
    <property type="entry name" value="WH_DNA-bd_sf"/>
</dbReference>
<dbReference type="SUPFAM" id="SSF46785">
    <property type="entry name" value="Winged helix' DNA-binding domain"/>
    <property type="match status" value="1"/>
</dbReference>
<organism evidence="5 6">
    <name type="scientific">Sphingomonas changbaiensis NBRC 104936</name>
    <dbReference type="NCBI Taxonomy" id="1219043"/>
    <lineage>
        <taxon>Bacteria</taxon>
        <taxon>Pseudomonadati</taxon>
        <taxon>Pseudomonadota</taxon>
        <taxon>Alphaproteobacteria</taxon>
        <taxon>Sphingomonadales</taxon>
        <taxon>Sphingomonadaceae</taxon>
        <taxon>Sphingomonas</taxon>
    </lineage>
</organism>
<dbReference type="Gene3D" id="1.10.10.10">
    <property type="entry name" value="Winged helix-like DNA-binding domain superfamily/Winged helix DNA-binding domain"/>
    <property type="match status" value="1"/>
</dbReference>
<evidence type="ECO:0000313" key="6">
    <source>
        <dbReference type="Proteomes" id="UP000033202"/>
    </source>
</evidence>
<feature type="domain" description="HTH marR-type" evidence="4">
    <location>
        <begin position="2"/>
        <end position="134"/>
    </location>
</feature>
<protein>
    <submittedName>
        <fullName evidence="5">Putative MarR family transcriptional regulator</fullName>
    </submittedName>
</protein>
<keyword evidence="3" id="KW-0804">Transcription</keyword>
<keyword evidence="1" id="KW-0805">Transcription regulation</keyword>
<sequence>MADTLGFLVGDISRLMRRAFDVRARTIGVTRPQWRMLTTLSRHEGVNQGRLADLLDVEAITLCRMVDRLSEADLVERRPDPTDRRAWRIYLTDRARPILGELRSLADDLIEETLDGVSAAERETLMTLLERIRINLNDERKEKTAANG</sequence>
<dbReference type="PANTHER" id="PTHR42756">
    <property type="entry name" value="TRANSCRIPTIONAL REGULATOR, MARR"/>
    <property type="match status" value="1"/>
</dbReference>
<evidence type="ECO:0000259" key="4">
    <source>
        <dbReference type="PROSITE" id="PS50995"/>
    </source>
</evidence>
<dbReference type="PANTHER" id="PTHR42756:SF1">
    <property type="entry name" value="TRANSCRIPTIONAL REPRESSOR OF EMRAB OPERON"/>
    <property type="match status" value="1"/>
</dbReference>
<accession>A0A0E9MM84</accession>
<dbReference type="STRING" id="1219043.SCH01S_16_01370"/>
<dbReference type="GO" id="GO:0003677">
    <property type="term" value="F:DNA binding"/>
    <property type="evidence" value="ECO:0007669"/>
    <property type="project" value="UniProtKB-KW"/>
</dbReference>
<proteinExistence type="predicted"/>
<dbReference type="EMBL" id="BBWU01000016">
    <property type="protein sequence ID" value="GAO38618.1"/>
    <property type="molecule type" value="Genomic_DNA"/>
</dbReference>
<dbReference type="AlphaFoldDB" id="A0A0E9MM84"/>
<dbReference type="GO" id="GO:0003700">
    <property type="term" value="F:DNA-binding transcription factor activity"/>
    <property type="evidence" value="ECO:0007669"/>
    <property type="project" value="InterPro"/>
</dbReference>
<evidence type="ECO:0000256" key="2">
    <source>
        <dbReference type="ARBA" id="ARBA00023125"/>
    </source>
</evidence>
<keyword evidence="6" id="KW-1185">Reference proteome</keyword>
<dbReference type="PRINTS" id="PR00598">
    <property type="entry name" value="HTHMARR"/>
</dbReference>
<dbReference type="OrthoDB" id="582199at2"/>
<dbReference type="PROSITE" id="PS50995">
    <property type="entry name" value="HTH_MARR_2"/>
    <property type="match status" value="1"/>
</dbReference>
<evidence type="ECO:0000256" key="1">
    <source>
        <dbReference type="ARBA" id="ARBA00023015"/>
    </source>
</evidence>
<keyword evidence="2" id="KW-0238">DNA-binding</keyword>
<dbReference type="RefSeq" id="WP_046347451.1">
    <property type="nucleotide sequence ID" value="NZ_BBWU01000016.1"/>
</dbReference>
<gene>
    <name evidence="5" type="ORF">SCH01S_16_01370</name>
</gene>
<reference evidence="5 6" key="1">
    <citation type="submission" date="2015-04" db="EMBL/GenBank/DDBJ databases">
        <title>Whole genome shotgun sequence of Sphingomonas changbaiensis NBRC 104936.</title>
        <authorList>
            <person name="Katano-Makiyama Y."/>
            <person name="Hosoyama A."/>
            <person name="Hashimoto M."/>
            <person name="Noguchi M."/>
            <person name="Tsuchikane K."/>
            <person name="Ohji S."/>
            <person name="Yamazoe A."/>
            <person name="Ichikawa N."/>
            <person name="Kimura A."/>
            <person name="Fujita N."/>
        </authorList>
    </citation>
    <scope>NUCLEOTIDE SEQUENCE [LARGE SCALE GENOMIC DNA]</scope>
    <source>
        <strain evidence="5 6">NBRC 104936</strain>
    </source>
</reference>
<evidence type="ECO:0000313" key="5">
    <source>
        <dbReference type="EMBL" id="GAO38618.1"/>
    </source>
</evidence>
<comment type="caution">
    <text evidence="5">The sequence shown here is derived from an EMBL/GenBank/DDBJ whole genome shotgun (WGS) entry which is preliminary data.</text>
</comment>
<evidence type="ECO:0000256" key="3">
    <source>
        <dbReference type="ARBA" id="ARBA00023163"/>
    </source>
</evidence>
<dbReference type="InterPro" id="IPR036388">
    <property type="entry name" value="WH-like_DNA-bd_sf"/>
</dbReference>
<dbReference type="SMART" id="SM00347">
    <property type="entry name" value="HTH_MARR"/>
    <property type="match status" value="1"/>
</dbReference>